<sequence length="160" mass="15778">MADFAQYKATAAQAAAAGGSTTYQPASPVAAAFNSATTGALGGVIAAGLRNSLTGRSLGWALPIGAFAAVGGVYAFSEQVVANIQAESNVTSVAAGACSAGFLLGIGARSLPVAVGACGFLGAAAGLHKFVSTPAGSEQHSESKKFFKPTAVLEQLKQQQ</sequence>
<evidence type="ECO:0000256" key="1">
    <source>
        <dbReference type="ARBA" id="ARBA00004448"/>
    </source>
</evidence>
<comment type="subcellular location">
    <subcellularLocation>
        <location evidence="1">Mitochondrion inner membrane</location>
        <topology evidence="1">Multi-pass membrane protein</topology>
    </subcellularLocation>
</comment>
<evidence type="ECO:0008006" key="9">
    <source>
        <dbReference type="Google" id="ProtNLM"/>
    </source>
</evidence>
<evidence type="ECO:0000313" key="8">
    <source>
        <dbReference type="Proteomes" id="UP000815677"/>
    </source>
</evidence>
<evidence type="ECO:0000256" key="4">
    <source>
        <dbReference type="ARBA" id="ARBA00022989"/>
    </source>
</evidence>
<dbReference type="InterPro" id="IPR039205">
    <property type="entry name" value="NDUFA11"/>
</dbReference>
<evidence type="ECO:0000256" key="6">
    <source>
        <dbReference type="ARBA" id="ARBA00023136"/>
    </source>
</evidence>
<evidence type="ECO:0000256" key="2">
    <source>
        <dbReference type="ARBA" id="ARBA00022692"/>
    </source>
</evidence>
<keyword evidence="5" id="KW-0496">Mitochondrion</keyword>
<evidence type="ECO:0000256" key="5">
    <source>
        <dbReference type="ARBA" id="ARBA00023128"/>
    </source>
</evidence>
<keyword evidence="6" id="KW-0472">Membrane</keyword>
<evidence type="ECO:0000256" key="3">
    <source>
        <dbReference type="ARBA" id="ARBA00022792"/>
    </source>
</evidence>
<gene>
    <name evidence="7" type="ORF">MCHLO_01783</name>
</gene>
<keyword evidence="8" id="KW-1185">Reference proteome</keyword>
<dbReference type="PANTHER" id="PTHR21382:SF1">
    <property type="entry name" value="NADH DEHYDROGENASE [UBIQUINONE] 1 ALPHA SUBCOMPLEX SUBUNIT 11"/>
    <property type="match status" value="1"/>
</dbReference>
<dbReference type="EMBL" id="DF839580">
    <property type="protein sequence ID" value="GAT44142.1"/>
    <property type="molecule type" value="Genomic_DNA"/>
</dbReference>
<proteinExistence type="predicted"/>
<accession>A0ABQ0KZG8</accession>
<dbReference type="PANTHER" id="PTHR21382">
    <property type="entry name" value="NADH-UBIQUINONE OXIDOREDUCTASE SUBUNIT"/>
    <property type="match status" value="1"/>
</dbReference>
<keyword evidence="3" id="KW-0999">Mitochondrion inner membrane</keyword>
<protein>
    <recommendedName>
        <fullName evidence="9">NADH dehydrogenase [ubiquinone] 1 alpha subcomplex subunit 11</fullName>
    </recommendedName>
</protein>
<organism evidence="7 8">
    <name type="scientific">Mycena chlorophos</name>
    <name type="common">Agaric fungus</name>
    <name type="synonym">Agaricus chlorophos</name>
    <dbReference type="NCBI Taxonomy" id="658473"/>
    <lineage>
        <taxon>Eukaryota</taxon>
        <taxon>Fungi</taxon>
        <taxon>Dikarya</taxon>
        <taxon>Basidiomycota</taxon>
        <taxon>Agaricomycotina</taxon>
        <taxon>Agaricomycetes</taxon>
        <taxon>Agaricomycetidae</taxon>
        <taxon>Agaricales</taxon>
        <taxon>Marasmiineae</taxon>
        <taxon>Mycenaceae</taxon>
        <taxon>Mycena</taxon>
    </lineage>
</organism>
<name>A0ABQ0KZG8_MYCCL</name>
<evidence type="ECO:0000313" key="7">
    <source>
        <dbReference type="EMBL" id="GAT44142.1"/>
    </source>
</evidence>
<keyword evidence="2" id="KW-0812">Transmembrane</keyword>
<keyword evidence="4" id="KW-1133">Transmembrane helix</keyword>
<dbReference type="Proteomes" id="UP000815677">
    <property type="component" value="Unassembled WGS sequence"/>
</dbReference>
<reference evidence="7" key="1">
    <citation type="submission" date="2014-09" db="EMBL/GenBank/DDBJ databases">
        <title>Genome sequence of the luminous mushroom Mycena chlorophos for searching fungal bioluminescence genes.</title>
        <authorList>
            <person name="Tanaka Y."/>
            <person name="Kasuga D."/>
            <person name="Oba Y."/>
            <person name="Hase S."/>
            <person name="Sato K."/>
            <person name="Oba Y."/>
            <person name="Sakakibara Y."/>
        </authorList>
    </citation>
    <scope>NUCLEOTIDE SEQUENCE</scope>
</reference>